<dbReference type="Proteomes" id="UP001516400">
    <property type="component" value="Unassembled WGS sequence"/>
</dbReference>
<keyword evidence="2" id="KW-0472">Membrane</keyword>
<proteinExistence type="predicted"/>
<feature type="compositionally biased region" description="Low complexity" evidence="1">
    <location>
        <begin position="178"/>
        <end position="198"/>
    </location>
</feature>
<feature type="region of interest" description="Disordered" evidence="1">
    <location>
        <begin position="178"/>
        <end position="249"/>
    </location>
</feature>
<dbReference type="EMBL" id="JABFTP020000042">
    <property type="protein sequence ID" value="KAL3270748.1"/>
    <property type="molecule type" value="Genomic_DNA"/>
</dbReference>
<sequence>MLVIPDKIMANVAIYQYLLILYITSLCFLSINAKGSNRDPRKKHPIAKNEVTGLQNLHQVCMDVCNPPYYSQEYPASNLWNPFGGYNEQYYPQYENVGYNEDYYPQNQFGELYPECYRNMFRKTFDFDPGNRKPKVLNYRKLQRRKLRNHRKRNFYRNYQNCQLICYPLLGPNAVQVPSVTKPPVTTSKKTTTAPTETTSKKTTTEPSTSKTSNTESTESTESSEVPEATVLPPEKPENTTDVNTTAKPEKRRHANIVLNEVNIYCYISL</sequence>
<keyword evidence="4" id="KW-1185">Reference proteome</keyword>
<evidence type="ECO:0000256" key="1">
    <source>
        <dbReference type="SAM" id="MobiDB-lite"/>
    </source>
</evidence>
<feature type="transmembrane region" description="Helical" evidence="2">
    <location>
        <begin position="12"/>
        <end position="33"/>
    </location>
</feature>
<keyword evidence="2" id="KW-0812">Transmembrane</keyword>
<dbReference type="AlphaFoldDB" id="A0ABD2MW95"/>
<gene>
    <name evidence="3" type="ORF">HHI36_021273</name>
</gene>
<evidence type="ECO:0000313" key="4">
    <source>
        <dbReference type="Proteomes" id="UP001516400"/>
    </source>
</evidence>
<reference evidence="3 4" key="1">
    <citation type="journal article" date="2021" name="BMC Biol.">
        <title>Horizontally acquired antibacterial genes associated with adaptive radiation of ladybird beetles.</title>
        <authorList>
            <person name="Li H.S."/>
            <person name="Tang X.F."/>
            <person name="Huang Y.H."/>
            <person name="Xu Z.Y."/>
            <person name="Chen M.L."/>
            <person name="Du X.Y."/>
            <person name="Qiu B.Y."/>
            <person name="Chen P.T."/>
            <person name="Zhang W."/>
            <person name="Slipinski A."/>
            <person name="Escalona H.E."/>
            <person name="Waterhouse R.M."/>
            <person name="Zwick A."/>
            <person name="Pang H."/>
        </authorList>
    </citation>
    <scope>NUCLEOTIDE SEQUENCE [LARGE SCALE GENOMIC DNA]</scope>
    <source>
        <strain evidence="3">SYSU2018</strain>
    </source>
</reference>
<protein>
    <submittedName>
        <fullName evidence="3">Uncharacterized protein</fullName>
    </submittedName>
</protein>
<evidence type="ECO:0000256" key="2">
    <source>
        <dbReference type="SAM" id="Phobius"/>
    </source>
</evidence>
<comment type="caution">
    <text evidence="3">The sequence shown here is derived from an EMBL/GenBank/DDBJ whole genome shotgun (WGS) entry which is preliminary data.</text>
</comment>
<evidence type="ECO:0000313" key="3">
    <source>
        <dbReference type="EMBL" id="KAL3270748.1"/>
    </source>
</evidence>
<accession>A0ABD2MW95</accession>
<organism evidence="3 4">
    <name type="scientific">Cryptolaemus montrouzieri</name>
    <dbReference type="NCBI Taxonomy" id="559131"/>
    <lineage>
        <taxon>Eukaryota</taxon>
        <taxon>Metazoa</taxon>
        <taxon>Ecdysozoa</taxon>
        <taxon>Arthropoda</taxon>
        <taxon>Hexapoda</taxon>
        <taxon>Insecta</taxon>
        <taxon>Pterygota</taxon>
        <taxon>Neoptera</taxon>
        <taxon>Endopterygota</taxon>
        <taxon>Coleoptera</taxon>
        <taxon>Polyphaga</taxon>
        <taxon>Cucujiformia</taxon>
        <taxon>Coccinelloidea</taxon>
        <taxon>Coccinellidae</taxon>
        <taxon>Scymninae</taxon>
        <taxon>Scymnini</taxon>
        <taxon>Cryptolaemus</taxon>
    </lineage>
</organism>
<name>A0ABD2MW95_9CUCU</name>
<keyword evidence="2" id="KW-1133">Transmembrane helix</keyword>
<feature type="compositionally biased region" description="Low complexity" evidence="1">
    <location>
        <begin position="205"/>
        <end position="231"/>
    </location>
</feature>